<organism evidence="2 3">
    <name type="scientific">Phyllostomus discolor</name>
    <name type="common">pale spear-nosed bat</name>
    <dbReference type="NCBI Taxonomy" id="89673"/>
    <lineage>
        <taxon>Eukaryota</taxon>
        <taxon>Metazoa</taxon>
        <taxon>Chordata</taxon>
        <taxon>Craniata</taxon>
        <taxon>Vertebrata</taxon>
        <taxon>Euteleostomi</taxon>
        <taxon>Mammalia</taxon>
        <taxon>Eutheria</taxon>
        <taxon>Laurasiatheria</taxon>
        <taxon>Chiroptera</taxon>
        <taxon>Yangochiroptera</taxon>
        <taxon>Phyllostomidae</taxon>
        <taxon>Phyllostominae</taxon>
        <taxon>Phyllostomus</taxon>
    </lineage>
</organism>
<feature type="region of interest" description="Disordered" evidence="1">
    <location>
        <begin position="115"/>
        <end position="136"/>
    </location>
</feature>
<evidence type="ECO:0000313" key="2">
    <source>
        <dbReference type="EMBL" id="KAF6109477.1"/>
    </source>
</evidence>
<dbReference type="AlphaFoldDB" id="A0A834ECM9"/>
<evidence type="ECO:0000313" key="3">
    <source>
        <dbReference type="Proteomes" id="UP000664940"/>
    </source>
</evidence>
<accession>A0A834ECM9</accession>
<protein>
    <submittedName>
        <fullName evidence="2">Uncharacterized protein</fullName>
    </submittedName>
</protein>
<dbReference type="EMBL" id="JABVXQ010000005">
    <property type="protein sequence ID" value="KAF6109477.1"/>
    <property type="molecule type" value="Genomic_DNA"/>
</dbReference>
<feature type="region of interest" description="Disordered" evidence="1">
    <location>
        <begin position="1"/>
        <end position="50"/>
    </location>
</feature>
<gene>
    <name evidence="2" type="ORF">HJG60_010752</name>
</gene>
<evidence type="ECO:0000256" key="1">
    <source>
        <dbReference type="SAM" id="MobiDB-lite"/>
    </source>
</evidence>
<reference evidence="2 3" key="1">
    <citation type="journal article" date="2020" name="Nature">
        <title>Six reference-quality genomes reveal evolution of bat adaptations.</title>
        <authorList>
            <person name="Jebb D."/>
            <person name="Huang Z."/>
            <person name="Pippel M."/>
            <person name="Hughes G.M."/>
            <person name="Lavrichenko K."/>
            <person name="Devanna P."/>
            <person name="Winkler S."/>
            <person name="Jermiin L.S."/>
            <person name="Skirmuntt E.C."/>
            <person name="Katzourakis A."/>
            <person name="Burkitt-Gray L."/>
            <person name="Ray D.A."/>
            <person name="Sullivan K.A.M."/>
            <person name="Roscito J.G."/>
            <person name="Kirilenko B.M."/>
            <person name="Davalos L.M."/>
            <person name="Corthals A.P."/>
            <person name="Power M.L."/>
            <person name="Jones G."/>
            <person name="Ransome R.D."/>
            <person name="Dechmann D.K.N."/>
            <person name="Locatelli A.G."/>
            <person name="Puechmaille S.J."/>
            <person name="Fedrigo O."/>
            <person name="Jarvis E.D."/>
            <person name="Hiller M."/>
            <person name="Vernes S.C."/>
            <person name="Myers E.W."/>
            <person name="Teeling E.C."/>
        </authorList>
    </citation>
    <scope>NUCLEOTIDE SEQUENCE [LARGE SCALE GENOMIC DNA]</scope>
    <source>
        <strain evidence="2">Bat1K_MPI-CBG_1</strain>
    </source>
</reference>
<sequence length="147" mass="15978">MGRAAGSWHRGQRRSPRVPGPPADAQGPPGPPSGVCCPRPDARPAPSNSPQFRTSFVSCFPQLVVDPHFCGTRAVKHSPPQPSFRAWGRTSHVPLNASDAHRHALLGAREACAEENVPATPHSKVASPKRRGVTDRRWTDRQTFLVE</sequence>
<feature type="compositionally biased region" description="Pro residues" evidence="1">
    <location>
        <begin position="18"/>
        <end position="32"/>
    </location>
</feature>
<proteinExistence type="predicted"/>
<dbReference type="Proteomes" id="UP000664940">
    <property type="component" value="Unassembled WGS sequence"/>
</dbReference>
<comment type="caution">
    <text evidence="2">The sequence shown here is derived from an EMBL/GenBank/DDBJ whole genome shotgun (WGS) entry which is preliminary data.</text>
</comment>
<name>A0A834ECM9_9CHIR</name>